<proteinExistence type="predicted"/>
<protein>
    <submittedName>
        <fullName evidence="1">Uncharacterized protein</fullName>
    </submittedName>
</protein>
<evidence type="ECO:0000313" key="2">
    <source>
        <dbReference type="Proteomes" id="UP001055879"/>
    </source>
</evidence>
<reference evidence="2" key="1">
    <citation type="journal article" date="2022" name="Mol. Ecol. Resour.">
        <title>The genomes of chicory, endive, great burdock and yacon provide insights into Asteraceae palaeo-polyploidization history and plant inulin production.</title>
        <authorList>
            <person name="Fan W."/>
            <person name="Wang S."/>
            <person name="Wang H."/>
            <person name="Wang A."/>
            <person name="Jiang F."/>
            <person name="Liu H."/>
            <person name="Zhao H."/>
            <person name="Xu D."/>
            <person name="Zhang Y."/>
        </authorList>
    </citation>
    <scope>NUCLEOTIDE SEQUENCE [LARGE SCALE GENOMIC DNA]</scope>
    <source>
        <strain evidence="2">cv. Niubang</strain>
    </source>
</reference>
<accession>A0ACB9B021</accession>
<keyword evidence="2" id="KW-1185">Reference proteome</keyword>
<name>A0ACB9B021_ARCLA</name>
<reference evidence="1 2" key="2">
    <citation type="journal article" date="2022" name="Mol. Ecol. Resour.">
        <title>The genomes of chicory, endive, great burdock and yacon provide insights into Asteraceae paleo-polyploidization history and plant inulin production.</title>
        <authorList>
            <person name="Fan W."/>
            <person name="Wang S."/>
            <person name="Wang H."/>
            <person name="Wang A."/>
            <person name="Jiang F."/>
            <person name="Liu H."/>
            <person name="Zhao H."/>
            <person name="Xu D."/>
            <person name="Zhang Y."/>
        </authorList>
    </citation>
    <scope>NUCLEOTIDE SEQUENCE [LARGE SCALE GENOMIC DNA]</scope>
    <source>
        <strain evidence="2">cv. Niubang</strain>
    </source>
</reference>
<dbReference type="Proteomes" id="UP001055879">
    <property type="component" value="Linkage Group LG07"/>
</dbReference>
<comment type="caution">
    <text evidence="1">The sequence shown here is derived from an EMBL/GenBank/DDBJ whole genome shotgun (WGS) entry which is preliminary data.</text>
</comment>
<dbReference type="EMBL" id="CM042053">
    <property type="protein sequence ID" value="KAI3715106.1"/>
    <property type="molecule type" value="Genomic_DNA"/>
</dbReference>
<gene>
    <name evidence="1" type="ORF">L6452_22074</name>
</gene>
<organism evidence="1 2">
    <name type="scientific">Arctium lappa</name>
    <name type="common">Greater burdock</name>
    <name type="synonym">Lappa major</name>
    <dbReference type="NCBI Taxonomy" id="4217"/>
    <lineage>
        <taxon>Eukaryota</taxon>
        <taxon>Viridiplantae</taxon>
        <taxon>Streptophyta</taxon>
        <taxon>Embryophyta</taxon>
        <taxon>Tracheophyta</taxon>
        <taxon>Spermatophyta</taxon>
        <taxon>Magnoliopsida</taxon>
        <taxon>eudicotyledons</taxon>
        <taxon>Gunneridae</taxon>
        <taxon>Pentapetalae</taxon>
        <taxon>asterids</taxon>
        <taxon>campanulids</taxon>
        <taxon>Asterales</taxon>
        <taxon>Asteraceae</taxon>
        <taxon>Carduoideae</taxon>
        <taxon>Cardueae</taxon>
        <taxon>Arctiinae</taxon>
        <taxon>Arctium</taxon>
    </lineage>
</organism>
<sequence length="441" mass="48435">MPPLEELALLVPSTTGRFKIYRAHNQMMNHAFHRCFASVTMVFLWALILMAFTASYLSFVDSGNRYLHHSSFWDHGGIGGIQWEKKVHSSAQILRADGISVLVTGAAGFIGTHVSLALKTRGDGVVGVDNFDNYYGPSLKRTRQALLESHGVFIVDGDINDQRLLATLFDTVAFTHVMHLAAQVGVRYGVNNPYSYVHSNVAGLVTLLEQCKCAGRQPAIVWASSGSVYGVNNNAPFSESDPANPPASLYASTKKTGEEITHTYNRLYGLSITGLRFFTVYGPWGRPDMVYFSFTRNISAGTPITVYRVKDRVDLARDFIYIDDVVKGCVASLDTSGKSTGSGGKKKGSAPYRIFNLGNSNSSPVTVPAMVRILEDSLGMKAKMDVADVTGNGDVSFPHVNISLAQKELGYNPTTDLQTGLRKFVKWYLWYYSRPSAHNNL</sequence>
<evidence type="ECO:0000313" key="1">
    <source>
        <dbReference type="EMBL" id="KAI3715106.1"/>
    </source>
</evidence>